<reference evidence="3 4" key="1">
    <citation type="submission" date="2020-07" db="EMBL/GenBank/DDBJ databases">
        <title>Sequencing the genomes of 1000 actinobacteria strains.</title>
        <authorList>
            <person name="Klenk H.-P."/>
        </authorList>
    </citation>
    <scope>NUCLEOTIDE SEQUENCE [LARGE SCALE GENOMIC DNA]</scope>
    <source>
        <strain evidence="3 4">DSM 104006</strain>
    </source>
</reference>
<dbReference type="Gene3D" id="3.30.300.30">
    <property type="match status" value="1"/>
</dbReference>
<dbReference type="InterPro" id="IPR020845">
    <property type="entry name" value="AMP-binding_CS"/>
</dbReference>
<dbReference type="Proteomes" id="UP000549616">
    <property type="component" value="Unassembled WGS sequence"/>
</dbReference>
<dbReference type="RefSeq" id="WP_179776521.1">
    <property type="nucleotide sequence ID" value="NZ_JACCFK010000002.1"/>
</dbReference>
<dbReference type="Pfam" id="PF00501">
    <property type="entry name" value="AMP-binding"/>
    <property type="match status" value="1"/>
</dbReference>
<dbReference type="InterPro" id="IPR042099">
    <property type="entry name" value="ANL_N_sf"/>
</dbReference>
<dbReference type="Gene3D" id="3.40.50.12780">
    <property type="entry name" value="N-terminal domain of ligase-like"/>
    <property type="match status" value="1"/>
</dbReference>
<dbReference type="EMBL" id="JACCFK010000002">
    <property type="protein sequence ID" value="NYI92265.1"/>
    <property type="molecule type" value="Genomic_DNA"/>
</dbReference>
<dbReference type="PANTHER" id="PTHR43767:SF7">
    <property type="entry name" value="MEDIUM_LONG-CHAIN-FATTY-ACID--COA LIGASE FADD8"/>
    <property type="match status" value="1"/>
</dbReference>
<dbReference type="PROSITE" id="PS00455">
    <property type="entry name" value="AMP_BINDING"/>
    <property type="match status" value="1"/>
</dbReference>
<keyword evidence="3" id="KW-0436">Ligase</keyword>
<keyword evidence="4" id="KW-1185">Reference proteome</keyword>
<evidence type="ECO:0000313" key="3">
    <source>
        <dbReference type="EMBL" id="NYI92265.1"/>
    </source>
</evidence>
<proteinExistence type="predicted"/>
<protein>
    <submittedName>
        <fullName evidence="3">Fatty-acyl-CoA synthase</fullName>
        <ecNumber evidence="3">6.2.1.-</ecNumber>
    </submittedName>
</protein>
<dbReference type="SUPFAM" id="SSF56801">
    <property type="entry name" value="Acetyl-CoA synthetase-like"/>
    <property type="match status" value="1"/>
</dbReference>
<accession>A0A853BBV5</accession>
<dbReference type="AlphaFoldDB" id="A0A853BBV5"/>
<feature type="domain" description="AMP-dependent synthetase/ligase" evidence="1">
    <location>
        <begin position="18"/>
        <end position="378"/>
    </location>
</feature>
<dbReference type="GO" id="GO:0016877">
    <property type="term" value="F:ligase activity, forming carbon-sulfur bonds"/>
    <property type="evidence" value="ECO:0007669"/>
    <property type="project" value="UniProtKB-ARBA"/>
</dbReference>
<comment type="caution">
    <text evidence="3">The sequence shown here is derived from an EMBL/GenBank/DDBJ whole genome shotgun (WGS) entry which is preliminary data.</text>
</comment>
<name>A0A853BBV5_9PSEU</name>
<dbReference type="EC" id="6.2.1.-" evidence="3"/>
<organism evidence="3 4">
    <name type="scientific">Amycolatopsis endophytica</name>
    <dbReference type="NCBI Taxonomy" id="860233"/>
    <lineage>
        <taxon>Bacteria</taxon>
        <taxon>Bacillati</taxon>
        <taxon>Actinomycetota</taxon>
        <taxon>Actinomycetes</taxon>
        <taxon>Pseudonocardiales</taxon>
        <taxon>Pseudonocardiaceae</taxon>
        <taxon>Amycolatopsis</taxon>
    </lineage>
</organism>
<gene>
    <name evidence="3" type="ORF">HNR02_005640</name>
</gene>
<dbReference type="InterPro" id="IPR050237">
    <property type="entry name" value="ATP-dep_AMP-bd_enzyme"/>
</dbReference>
<dbReference type="InterPro" id="IPR045851">
    <property type="entry name" value="AMP-bd_C_sf"/>
</dbReference>
<dbReference type="InterPro" id="IPR025110">
    <property type="entry name" value="AMP-bd_C"/>
</dbReference>
<dbReference type="Pfam" id="PF13193">
    <property type="entry name" value="AMP-binding_C"/>
    <property type="match status" value="1"/>
</dbReference>
<sequence>MVHPSSPELTFPDLIIEALDRFPERDAFVLGERRVSYAESASLISRIGQVLAARGIGHGSAVGALSPNIPEVWLAQAATYLLGGTYTGLHPLGSVDDHSIACLDAGIEVLLVHPKFADTAAAIAQRCPGIKHLLTFGPTELAPDLLALGAELSPRPLPRGPAREEDTAWLQYTGGTTGRPKGVLVPHRALVAMSRILTASWGLPERPRFLLSAPITHAGSLPILPTLCRGGTVVLHQSFDPEAWLATVAEERINYAFTVPTMVYSLLDHGGIDRHDTSSLETVLYGSAPMTPERIAEAWHAFGPVMQQGYGQTECLGMCTSLRKDEHDPAHRPELLATCGRPATETRLAILGEDGEPVPRGEIGELCLRSPAVMTGYHNQPEQTEIALQDGWLHTGDLAVRDEEGYYSIVDRKKDMIISGGFNVYPREIEDVIATVPGVSSSAVIGLPDDKWGEAVTAFVVPRRGQPVDPEGLLATVRERKGPHQVPKAVHIVDELPLTAAGKIDKKVLQARYQAS</sequence>
<dbReference type="InterPro" id="IPR000873">
    <property type="entry name" value="AMP-dep_synth/lig_dom"/>
</dbReference>
<feature type="domain" description="AMP-binding enzyme C-terminal" evidence="2">
    <location>
        <begin position="428"/>
        <end position="503"/>
    </location>
</feature>
<evidence type="ECO:0000313" key="4">
    <source>
        <dbReference type="Proteomes" id="UP000549616"/>
    </source>
</evidence>
<dbReference type="PANTHER" id="PTHR43767">
    <property type="entry name" value="LONG-CHAIN-FATTY-ACID--COA LIGASE"/>
    <property type="match status" value="1"/>
</dbReference>
<evidence type="ECO:0000259" key="2">
    <source>
        <dbReference type="Pfam" id="PF13193"/>
    </source>
</evidence>
<evidence type="ECO:0000259" key="1">
    <source>
        <dbReference type="Pfam" id="PF00501"/>
    </source>
</evidence>